<gene>
    <name evidence="2" type="ORF">EXJ73_14060</name>
</gene>
<dbReference type="EMBL" id="SGUG01000019">
    <property type="protein sequence ID" value="MDG0863589.1"/>
    <property type="molecule type" value="Genomic_DNA"/>
</dbReference>
<dbReference type="Proteomes" id="UP001152766">
    <property type="component" value="Unassembled WGS sequence"/>
</dbReference>
<proteinExistence type="predicted"/>
<comment type="caution">
    <text evidence="2">The sequence shown here is derived from an EMBL/GenBank/DDBJ whole genome shotgun (WGS) entry which is preliminary data.</text>
</comment>
<organism evidence="2 3">
    <name type="scientific">Pelomonas aquatica</name>
    <dbReference type="NCBI Taxonomy" id="431058"/>
    <lineage>
        <taxon>Bacteria</taxon>
        <taxon>Pseudomonadati</taxon>
        <taxon>Pseudomonadota</taxon>
        <taxon>Betaproteobacteria</taxon>
        <taxon>Burkholderiales</taxon>
        <taxon>Sphaerotilaceae</taxon>
        <taxon>Roseateles</taxon>
    </lineage>
</organism>
<dbReference type="AlphaFoldDB" id="A0A9X4LJ26"/>
<dbReference type="Pfam" id="PF20075">
    <property type="entry name" value="DUF6471"/>
    <property type="match status" value="1"/>
</dbReference>
<keyword evidence="3" id="KW-1185">Reference proteome</keyword>
<accession>A0A9X4LJ26</accession>
<evidence type="ECO:0000313" key="2">
    <source>
        <dbReference type="EMBL" id="MDG0863589.1"/>
    </source>
</evidence>
<evidence type="ECO:0000259" key="1">
    <source>
        <dbReference type="Pfam" id="PF20075"/>
    </source>
</evidence>
<feature type="domain" description="DUF6471" evidence="1">
    <location>
        <begin position="1"/>
        <end position="54"/>
    </location>
</feature>
<reference evidence="2" key="1">
    <citation type="submission" date="2019-02" db="EMBL/GenBank/DDBJ databases">
        <title>Draft genome of the type strain Pelomonas aquatica CCUG 52575T.</title>
        <authorList>
            <person name="Gomila M."/>
            <person name="Lalucat J."/>
        </authorList>
    </citation>
    <scope>NUCLEOTIDE SEQUENCE</scope>
    <source>
        <strain evidence="2">CCUG 52575</strain>
    </source>
</reference>
<protein>
    <recommendedName>
        <fullName evidence="1">DUF6471 domain-containing protein</fullName>
    </recommendedName>
</protein>
<dbReference type="InterPro" id="IPR045526">
    <property type="entry name" value="DUF6471"/>
</dbReference>
<sequence>MVRRGFSFKRLATVLAALEEGPTESTQTLINKVNRGRFSFAFFIRVCRAMGISAVEIAPLKVNSSSSSARYEA</sequence>
<evidence type="ECO:0000313" key="3">
    <source>
        <dbReference type="Proteomes" id="UP001152766"/>
    </source>
</evidence>
<name>A0A9X4LJ26_9BURK</name>